<dbReference type="GO" id="GO:0003723">
    <property type="term" value="F:RNA binding"/>
    <property type="evidence" value="ECO:0007669"/>
    <property type="project" value="UniProtKB-UniRule"/>
</dbReference>
<protein>
    <recommendedName>
        <fullName evidence="5">DRBM domain-containing protein</fullName>
    </recommendedName>
</protein>
<comment type="caution">
    <text evidence="6">The sequence shown here is derived from an EMBL/GenBank/DDBJ whole genome shotgun (WGS) entry which is preliminary data.</text>
</comment>
<keyword evidence="2 3" id="KW-0694">RNA-binding</keyword>
<dbReference type="SMART" id="SM00358">
    <property type="entry name" value="DSRM"/>
    <property type="match status" value="3"/>
</dbReference>
<feature type="domain" description="DRBM" evidence="5">
    <location>
        <begin position="144"/>
        <end position="213"/>
    </location>
</feature>
<evidence type="ECO:0000313" key="6">
    <source>
        <dbReference type="EMBL" id="GKV49925.1"/>
    </source>
</evidence>
<reference evidence="6 7" key="1">
    <citation type="journal article" date="2021" name="Commun. Biol.">
        <title>The genome of Shorea leprosula (Dipterocarpaceae) highlights the ecological relevance of drought in aseasonal tropical rainforests.</title>
        <authorList>
            <person name="Ng K.K.S."/>
            <person name="Kobayashi M.J."/>
            <person name="Fawcett J.A."/>
            <person name="Hatakeyama M."/>
            <person name="Paape T."/>
            <person name="Ng C.H."/>
            <person name="Ang C.C."/>
            <person name="Tnah L.H."/>
            <person name="Lee C.T."/>
            <person name="Nishiyama T."/>
            <person name="Sese J."/>
            <person name="O'Brien M.J."/>
            <person name="Copetti D."/>
            <person name="Mohd Noor M.I."/>
            <person name="Ong R.C."/>
            <person name="Putra M."/>
            <person name="Sireger I.Z."/>
            <person name="Indrioko S."/>
            <person name="Kosugi Y."/>
            <person name="Izuno A."/>
            <person name="Isagi Y."/>
            <person name="Lee S.L."/>
            <person name="Shimizu K.K."/>
        </authorList>
    </citation>
    <scope>NUCLEOTIDE SEQUENCE [LARGE SCALE GENOMIC DNA]</scope>
    <source>
        <strain evidence="6">214</strain>
    </source>
</reference>
<evidence type="ECO:0000313" key="7">
    <source>
        <dbReference type="Proteomes" id="UP001054252"/>
    </source>
</evidence>
<dbReference type="AlphaFoldDB" id="A0AAV5MJD1"/>
<sequence length="459" mass="50437">MHKTKLQEMCHRRRWALPKYTYMKDGPDHSPSFKASVSVNGMSFDSSPSCKSSKEALNDAARLAFLHFDSPIGCTAEGRPTSEISAGEQEIYEMPEENLDGGNGSSISSVELNARGVGLKNEQSLQRNDTVLQTVQVIDDIHCQYKTRLQNYARFKDLDAPLYCSESEGPSHKPAFKATVTVGGHTFESPAFFKTLKEAEHAAAKTALMSLYYDGIHEVDSGFYKNLLQELTQKENLSMPAYKTIKSGTLQMPTFVSSVEVEGELFYGKAGKSKKEAETKAAEAACTILKERGLGLHSGLCSSDLKIIKPISSTPSSDIVATVHSQHNHTDKSQVISSPTVKNEEHDGQYQVQEVIPGKWCKDEMVRPKDIPSCSKSAPQASTGGLFSSAKRTNPDISALSLSDSNIGKATGVRSYLLCNRVRVYTSFPHCIPEGITVMPIDDNKWVLMSLEFPNEECN</sequence>
<keyword evidence="7" id="KW-1185">Reference proteome</keyword>
<dbReference type="PROSITE" id="PS50137">
    <property type="entry name" value="DS_RBD"/>
    <property type="match status" value="3"/>
</dbReference>
<dbReference type="Pfam" id="PF00035">
    <property type="entry name" value="dsrm"/>
    <property type="match status" value="3"/>
</dbReference>
<evidence type="ECO:0000256" key="2">
    <source>
        <dbReference type="ARBA" id="ARBA00022884"/>
    </source>
</evidence>
<name>A0AAV5MJD1_9ROSI</name>
<dbReference type="PANTHER" id="PTHR46031">
    <property type="match status" value="1"/>
</dbReference>
<evidence type="ECO:0000259" key="5">
    <source>
        <dbReference type="PROSITE" id="PS50137"/>
    </source>
</evidence>
<evidence type="ECO:0000256" key="3">
    <source>
        <dbReference type="PROSITE-ProRule" id="PRU00266"/>
    </source>
</evidence>
<feature type="domain" description="DRBM" evidence="5">
    <location>
        <begin position="1"/>
        <end position="70"/>
    </location>
</feature>
<feature type="domain" description="DRBM" evidence="5">
    <location>
        <begin position="223"/>
        <end position="291"/>
    </location>
</feature>
<dbReference type="PANTHER" id="PTHR46031:SF38">
    <property type="entry name" value="DRBM DOMAIN-CONTAINING PROTEIN"/>
    <property type="match status" value="1"/>
</dbReference>
<proteinExistence type="predicted"/>
<dbReference type="SUPFAM" id="SSF54768">
    <property type="entry name" value="dsRNA-binding domain-like"/>
    <property type="match status" value="3"/>
</dbReference>
<evidence type="ECO:0000256" key="1">
    <source>
        <dbReference type="ARBA" id="ARBA00022737"/>
    </source>
</evidence>
<organism evidence="6 7">
    <name type="scientific">Rubroshorea leprosula</name>
    <dbReference type="NCBI Taxonomy" id="152421"/>
    <lineage>
        <taxon>Eukaryota</taxon>
        <taxon>Viridiplantae</taxon>
        <taxon>Streptophyta</taxon>
        <taxon>Embryophyta</taxon>
        <taxon>Tracheophyta</taxon>
        <taxon>Spermatophyta</taxon>
        <taxon>Magnoliopsida</taxon>
        <taxon>eudicotyledons</taxon>
        <taxon>Gunneridae</taxon>
        <taxon>Pentapetalae</taxon>
        <taxon>rosids</taxon>
        <taxon>malvids</taxon>
        <taxon>Malvales</taxon>
        <taxon>Dipterocarpaceae</taxon>
        <taxon>Rubroshorea</taxon>
    </lineage>
</organism>
<dbReference type="InterPro" id="IPR014720">
    <property type="entry name" value="dsRBD_dom"/>
</dbReference>
<evidence type="ECO:0000256" key="4">
    <source>
        <dbReference type="SAM" id="MobiDB-lite"/>
    </source>
</evidence>
<gene>
    <name evidence="6" type="ORF">SLEP1_g56646</name>
</gene>
<feature type="region of interest" description="Disordered" evidence="4">
    <location>
        <begin position="326"/>
        <end position="348"/>
    </location>
</feature>
<dbReference type="Gene3D" id="3.30.160.20">
    <property type="match status" value="3"/>
</dbReference>
<accession>A0AAV5MJD1</accession>
<dbReference type="Proteomes" id="UP001054252">
    <property type="component" value="Unassembled WGS sequence"/>
</dbReference>
<dbReference type="EMBL" id="BPVZ01000327">
    <property type="protein sequence ID" value="GKV49925.1"/>
    <property type="molecule type" value="Genomic_DNA"/>
</dbReference>
<keyword evidence="1" id="KW-0677">Repeat</keyword>